<evidence type="ECO:0000256" key="3">
    <source>
        <dbReference type="ARBA" id="ARBA00023295"/>
    </source>
</evidence>
<proteinExistence type="inferred from homology"/>
<dbReference type="InterPro" id="IPR017853">
    <property type="entry name" value="GH"/>
</dbReference>
<dbReference type="SUPFAM" id="SSF51011">
    <property type="entry name" value="Glycosyl hydrolase domain"/>
    <property type="match status" value="1"/>
</dbReference>
<feature type="domain" description="DUF5110" evidence="8">
    <location>
        <begin position="723"/>
        <end position="792"/>
    </location>
</feature>
<keyword evidence="11" id="KW-1185">Reference proteome</keyword>
<evidence type="ECO:0000256" key="5">
    <source>
        <dbReference type="SAM" id="MobiDB-lite"/>
    </source>
</evidence>
<reference evidence="10 11" key="1">
    <citation type="submission" date="2020-02" db="EMBL/GenBank/DDBJ databases">
        <title>Balneolaceae bacterium YR4-1, complete genome.</title>
        <authorList>
            <person name="Li Y."/>
            <person name="Wu S."/>
        </authorList>
    </citation>
    <scope>NUCLEOTIDE SEQUENCE [LARGE SCALE GENOMIC DNA]</scope>
    <source>
        <strain evidence="10 11">YR4-1</strain>
    </source>
</reference>
<protein>
    <submittedName>
        <fullName evidence="10">Glycoside hydrolase family 31 protein</fullName>
    </submittedName>
</protein>
<dbReference type="CDD" id="cd06604">
    <property type="entry name" value="GH31_glucosidase_II_MalA"/>
    <property type="match status" value="1"/>
</dbReference>
<evidence type="ECO:0000313" key="10">
    <source>
        <dbReference type="EMBL" id="NGP75353.1"/>
    </source>
</evidence>
<evidence type="ECO:0000259" key="7">
    <source>
        <dbReference type="Pfam" id="PF13802"/>
    </source>
</evidence>
<evidence type="ECO:0000259" key="9">
    <source>
        <dbReference type="Pfam" id="PF21365"/>
    </source>
</evidence>
<accession>A0A6M1T4S0</accession>
<dbReference type="InterPro" id="IPR011013">
    <property type="entry name" value="Gal_mutarotase_sf_dom"/>
</dbReference>
<dbReference type="AlphaFoldDB" id="A0A6M1T4S0"/>
<keyword evidence="3 4" id="KW-0326">Glycosidase</keyword>
<dbReference type="Pfam" id="PF13802">
    <property type="entry name" value="Gal_mutarotas_2"/>
    <property type="match status" value="1"/>
</dbReference>
<comment type="caution">
    <text evidence="10">The sequence shown here is derived from an EMBL/GenBank/DDBJ whole genome shotgun (WGS) entry which is preliminary data.</text>
</comment>
<evidence type="ECO:0000259" key="8">
    <source>
        <dbReference type="Pfam" id="PF17137"/>
    </source>
</evidence>
<dbReference type="Gene3D" id="3.20.20.80">
    <property type="entry name" value="Glycosidases"/>
    <property type="match status" value="1"/>
</dbReference>
<dbReference type="PANTHER" id="PTHR22762:SF120">
    <property type="entry name" value="HETEROGLYCAN GLUCOSIDASE 1"/>
    <property type="match status" value="1"/>
</dbReference>
<dbReference type="CDD" id="cd14752">
    <property type="entry name" value="GH31_N"/>
    <property type="match status" value="1"/>
</dbReference>
<evidence type="ECO:0000256" key="2">
    <source>
        <dbReference type="ARBA" id="ARBA00022801"/>
    </source>
</evidence>
<name>A0A6M1T4S0_9BACT</name>
<feature type="domain" description="Glycoside hydrolase family 31 TIM barrel" evidence="6">
    <location>
        <begin position="264"/>
        <end position="612"/>
    </location>
</feature>
<sequence>MAETDTEQELDLTEGSDRHRDVVSRHRPDRIESVEEQDRSITFVTENQVELIIRLVTPEIFQLTYYLEGDVRSDFSYAIDPEFESPEFNYSVKQEDKHYVIETSSLRATVSKEKLLVDFYDKDGNVLCEDEDGFYRRESLMKGISELKVTKKAPRGVRYFGLGDKAVDVDLRGRAYENWNTDSYAYERGEDPLYRSIPFYLALIEDRAYGIFLDNTYRTRFSFDRQKDRVSSFNARGGVMNYYFIYGPKLKEVTERYTKLTGTPEMPPMWALGYHQCRWSYYPEARVRELADTFREKKIPCDAIYLDIDYMDEYRVFTWNKKLFPDAKKMISDLREQGFRTIVMIDPGVKMDKDYFVFQEGMDQDFFCKRPDGETVIAPVWPSKCVFPDFTQPDVRDWWADLYKPLVDDLEMGGIWNDMNEPAVFEVKRKTFPNDIRHDYDGHPCSHKKAHNIYGMQMARASLKGIKKHAPDRRPFLLTRANFSGGQRYAALWTGDNIATWDHLRLANEQCQRLSISGYSFVGSDVGGFVKKPDGELLARWMQLSVFHPLFRNHSMGYNVDGAAAVKKDQVELQKRNTENDQEPWCFGKKFTEINREAVNLRYRLLNYLYTAFYSYINEGTPVLKPLAYEDQGDSTAAMQNDAFLFGDDILVSPVVSKDKTVVTTYLPKGKWYHYWDDMIFEGGKTYDISAPLERIPFFVREGTVLPLREVMQYTDEKDPDVLELNVYHSASSKTSRLYEDGEEGWDYKNGEYRLTNFSYDPDEINQKTVLSASREGSYEPGYESVEITFIGLPFKPATANVDGKEKDVEIDDSETVKVCRVNVASGFEEIILS</sequence>
<comment type="similarity">
    <text evidence="1 4">Belongs to the glycosyl hydrolase 31 family.</text>
</comment>
<evidence type="ECO:0000256" key="4">
    <source>
        <dbReference type="RuleBase" id="RU361185"/>
    </source>
</evidence>
<feature type="compositionally biased region" description="Basic and acidic residues" evidence="5">
    <location>
        <begin position="15"/>
        <end position="27"/>
    </location>
</feature>
<dbReference type="InterPro" id="IPR025887">
    <property type="entry name" value="Glyco_hydro_31_N_dom"/>
</dbReference>
<evidence type="ECO:0000256" key="1">
    <source>
        <dbReference type="ARBA" id="ARBA00007806"/>
    </source>
</evidence>
<feature type="compositionally biased region" description="Acidic residues" evidence="5">
    <location>
        <begin position="1"/>
        <end position="14"/>
    </location>
</feature>
<feature type="region of interest" description="Disordered" evidence="5">
    <location>
        <begin position="1"/>
        <end position="27"/>
    </location>
</feature>
<dbReference type="GO" id="GO:0005975">
    <property type="term" value="P:carbohydrate metabolic process"/>
    <property type="evidence" value="ECO:0007669"/>
    <property type="project" value="InterPro"/>
</dbReference>
<keyword evidence="2 4" id="KW-0378">Hydrolase</keyword>
<evidence type="ECO:0000259" key="6">
    <source>
        <dbReference type="Pfam" id="PF01055"/>
    </source>
</evidence>
<dbReference type="InterPro" id="IPR030458">
    <property type="entry name" value="Glyco_hydro_31_AS"/>
</dbReference>
<dbReference type="Proteomes" id="UP000473278">
    <property type="component" value="Unassembled WGS sequence"/>
</dbReference>
<dbReference type="SUPFAM" id="SSF74650">
    <property type="entry name" value="Galactose mutarotase-like"/>
    <property type="match status" value="1"/>
</dbReference>
<dbReference type="InterPro" id="IPR048395">
    <property type="entry name" value="Glyco_hydro_31_C"/>
</dbReference>
<dbReference type="Gene3D" id="2.60.40.1760">
    <property type="entry name" value="glycosyl hydrolase (family 31)"/>
    <property type="match status" value="1"/>
</dbReference>
<dbReference type="EMBL" id="JAALLT010000001">
    <property type="protein sequence ID" value="NGP75353.1"/>
    <property type="molecule type" value="Genomic_DNA"/>
</dbReference>
<gene>
    <name evidence="10" type="ORF">G3570_01820</name>
</gene>
<dbReference type="InterPro" id="IPR033403">
    <property type="entry name" value="DUF5110"/>
</dbReference>
<dbReference type="Pfam" id="PF21365">
    <property type="entry name" value="Glyco_hydro_31_3rd"/>
    <property type="match status" value="1"/>
</dbReference>
<dbReference type="Pfam" id="PF17137">
    <property type="entry name" value="DUF5110"/>
    <property type="match status" value="1"/>
</dbReference>
<dbReference type="InterPro" id="IPR013780">
    <property type="entry name" value="Glyco_hydro_b"/>
</dbReference>
<evidence type="ECO:0000313" key="11">
    <source>
        <dbReference type="Proteomes" id="UP000473278"/>
    </source>
</evidence>
<dbReference type="PANTHER" id="PTHR22762">
    <property type="entry name" value="ALPHA-GLUCOSIDASE"/>
    <property type="match status" value="1"/>
</dbReference>
<dbReference type="PROSITE" id="PS00129">
    <property type="entry name" value="GLYCOSYL_HYDROL_F31_1"/>
    <property type="match status" value="1"/>
</dbReference>
<dbReference type="Gene3D" id="2.60.40.1180">
    <property type="entry name" value="Golgi alpha-mannosidase II"/>
    <property type="match status" value="2"/>
</dbReference>
<feature type="domain" description="Glycoside hydrolase family 31 N-terminal" evidence="7">
    <location>
        <begin position="51"/>
        <end position="221"/>
    </location>
</feature>
<dbReference type="GO" id="GO:0004553">
    <property type="term" value="F:hydrolase activity, hydrolyzing O-glycosyl compounds"/>
    <property type="evidence" value="ECO:0007669"/>
    <property type="project" value="InterPro"/>
</dbReference>
<dbReference type="Pfam" id="PF01055">
    <property type="entry name" value="Glyco_hydro_31_2nd"/>
    <property type="match status" value="1"/>
</dbReference>
<dbReference type="SUPFAM" id="SSF51445">
    <property type="entry name" value="(Trans)glycosidases"/>
    <property type="match status" value="1"/>
</dbReference>
<dbReference type="RefSeq" id="WP_165138583.1">
    <property type="nucleotide sequence ID" value="NZ_JAALLT010000001.1"/>
</dbReference>
<organism evidence="10 11">
    <name type="scientific">Halalkalibaculum roseum</name>
    <dbReference type="NCBI Taxonomy" id="2709311"/>
    <lineage>
        <taxon>Bacteria</taxon>
        <taxon>Pseudomonadati</taxon>
        <taxon>Balneolota</taxon>
        <taxon>Balneolia</taxon>
        <taxon>Balneolales</taxon>
        <taxon>Balneolaceae</taxon>
        <taxon>Halalkalibaculum</taxon>
    </lineage>
</organism>
<dbReference type="GO" id="GO:0030246">
    <property type="term" value="F:carbohydrate binding"/>
    <property type="evidence" value="ECO:0007669"/>
    <property type="project" value="InterPro"/>
</dbReference>
<dbReference type="InterPro" id="IPR000322">
    <property type="entry name" value="Glyco_hydro_31_TIM"/>
</dbReference>
<feature type="domain" description="Glycosyl hydrolase family 31 C-terminal" evidence="9">
    <location>
        <begin position="620"/>
        <end position="706"/>
    </location>
</feature>